<sequence length="67" mass="7741">MENEKEEGRIPSINNIDDSITKINDEWEQEKEEKLVNLIIQIVVSTTLKEYYETSNKIPTIQSTGAE</sequence>
<proteinExistence type="predicted"/>
<organism evidence="1 2">
    <name type="scientific">Chitinophaga hostae</name>
    <dbReference type="NCBI Taxonomy" id="2831022"/>
    <lineage>
        <taxon>Bacteria</taxon>
        <taxon>Pseudomonadati</taxon>
        <taxon>Bacteroidota</taxon>
        <taxon>Chitinophagia</taxon>
        <taxon>Chitinophagales</taxon>
        <taxon>Chitinophagaceae</taxon>
        <taxon>Chitinophaga</taxon>
    </lineage>
</organism>
<protein>
    <submittedName>
        <fullName evidence="1">Uncharacterized protein</fullName>
    </submittedName>
</protein>
<dbReference type="EMBL" id="JAGTXB010000003">
    <property type="protein sequence ID" value="MBS0027281.1"/>
    <property type="molecule type" value="Genomic_DNA"/>
</dbReference>
<dbReference type="Proteomes" id="UP000676386">
    <property type="component" value="Unassembled WGS sequence"/>
</dbReference>
<keyword evidence="2" id="KW-1185">Reference proteome</keyword>
<reference evidence="1 2" key="1">
    <citation type="submission" date="2021-04" db="EMBL/GenBank/DDBJ databases">
        <title>Chitinophaga sp. nov., isolated from the rhizosphere soil.</title>
        <authorList>
            <person name="He S."/>
        </authorList>
    </citation>
    <scope>NUCLEOTIDE SEQUENCE [LARGE SCALE GENOMIC DNA]</scope>
    <source>
        <strain evidence="1 2">2R12</strain>
    </source>
</reference>
<evidence type="ECO:0000313" key="1">
    <source>
        <dbReference type="EMBL" id="MBS0027281.1"/>
    </source>
</evidence>
<comment type="caution">
    <text evidence="1">The sequence shown here is derived from an EMBL/GenBank/DDBJ whole genome shotgun (WGS) entry which is preliminary data.</text>
</comment>
<accession>A0ABS5IWF4</accession>
<evidence type="ECO:0000313" key="2">
    <source>
        <dbReference type="Proteomes" id="UP000676386"/>
    </source>
</evidence>
<dbReference type="RefSeq" id="WP_211972384.1">
    <property type="nucleotide sequence ID" value="NZ_JAGTXB010000003.1"/>
</dbReference>
<gene>
    <name evidence="1" type="ORF">KE626_08165</name>
</gene>
<name>A0ABS5IWF4_9BACT</name>